<keyword evidence="5 8" id="KW-0508">mRNA splicing</keyword>
<dbReference type="PANTHER" id="PTHR18847">
    <property type="entry name" value="20 KD NUCLEAR CAP BINDING PROTEIN"/>
    <property type="match status" value="1"/>
</dbReference>
<dbReference type="OrthoDB" id="201398at2759"/>
<dbReference type="GO" id="GO:0000339">
    <property type="term" value="F:RNA cap binding"/>
    <property type="evidence" value="ECO:0007669"/>
    <property type="project" value="InterPro"/>
</dbReference>
<dbReference type="PROSITE" id="PS50102">
    <property type="entry name" value="RRM"/>
    <property type="match status" value="1"/>
</dbReference>
<evidence type="ECO:0000313" key="12">
    <source>
        <dbReference type="Proteomes" id="UP000023152"/>
    </source>
</evidence>
<dbReference type="Gene3D" id="3.30.70.330">
    <property type="match status" value="1"/>
</dbReference>
<reference evidence="11 12" key="1">
    <citation type="journal article" date="2013" name="Curr. Biol.">
        <title>The Genome of the Foraminiferan Reticulomyxa filosa.</title>
        <authorList>
            <person name="Glockner G."/>
            <person name="Hulsmann N."/>
            <person name="Schleicher M."/>
            <person name="Noegel A.A."/>
            <person name="Eichinger L."/>
            <person name="Gallinger C."/>
            <person name="Pawlowski J."/>
            <person name="Sierra R."/>
            <person name="Euteneuer U."/>
            <person name="Pillet L."/>
            <person name="Moustafa A."/>
            <person name="Platzer M."/>
            <person name="Groth M."/>
            <person name="Szafranski K."/>
            <person name="Schliwa M."/>
        </authorList>
    </citation>
    <scope>NUCLEOTIDE SEQUENCE [LARGE SCALE GENOMIC DNA]</scope>
</reference>
<evidence type="ECO:0000256" key="9">
    <source>
        <dbReference type="SAM" id="MobiDB-lite"/>
    </source>
</evidence>
<evidence type="ECO:0000256" key="2">
    <source>
        <dbReference type="ARBA" id="ARBA00010725"/>
    </source>
</evidence>
<dbReference type="InterPro" id="IPR034148">
    <property type="entry name" value="NCBP2_RRM"/>
</dbReference>
<organism evidence="11 12">
    <name type="scientific">Reticulomyxa filosa</name>
    <dbReference type="NCBI Taxonomy" id="46433"/>
    <lineage>
        <taxon>Eukaryota</taxon>
        <taxon>Sar</taxon>
        <taxon>Rhizaria</taxon>
        <taxon>Retaria</taxon>
        <taxon>Foraminifera</taxon>
        <taxon>Monothalamids</taxon>
        <taxon>Reticulomyxidae</taxon>
        <taxon>Reticulomyxa</taxon>
    </lineage>
</organism>
<dbReference type="EMBL" id="ASPP01008110">
    <property type="protein sequence ID" value="ETO26068.1"/>
    <property type="molecule type" value="Genomic_DNA"/>
</dbReference>
<name>X6NJH0_RETFI</name>
<dbReference type="AlphaFoldDB" id="X6NJH0"/>
<accession>X6NJH0</accession>
<dbReference type="SUPFAM" id="SSF54928">
    <property type="entry name" value="RNA-binding domain, RBD"/>
    <property type="match status" value="1"/>
</dbReference>
<dbReference type="GO" id="GO:0045292">
    <property type="term" value="P:mRNA cis splicing, via spliceosome"/>
    <property type="evidence" value="ECO:0007669"/>
    <property type="project" value="InterPro"/>
</dbReference>
<feature type="compositionally biased region" description="Basic and acidic residues" evidence="9">
    <location>
        <begin position="193"/>
        <end position="222"/>
    </location>
</feature>
<evidence type="ECO:0000256" key="8">
    <source>
        <dbReference type="RuleBase" id="RU364036"/>
    </source>
</evidence>
<dbReference type="InterPro" id="IPR035979">
    <property type="entry name" value="RBD_domain_sf"/>
</dbReference>
<dbReference type="InterPro" id="IPR012677">
    <property type="entry name" value="Nucleotide-bd_a/b_plait_sf"/>
</dbReference>
<protein>
    <recommendedName>
        <fullName evidence="8">Nuclear cap-binding protein subunit 2</fullName>
    </recommendedName>
    <alternativeName>
        <fullName evidence="8">20 kDa nuclear cap-binding protein</fullName>
    </alternativeName>
</protein>
<evidence type="ECO:0000256" key="4">
    <source>
        <dbReference type="ARBA" id="ARBA00022884"/>
    </source>
</evidence>
<keyword evidence="3 8" id="KW-0507">mRNA processing</keyword>
<dbReference type="Proteomes" id="UP000023152">
    <property type="component" value="Unassembled WGS sequence"/>
</dbReference>
<keyword evidence="12" id="KW-1185">Reference proteome</keyword>
<dbReference type="GO" id="GO:0005634">
    <property type="term" value="C:nucleus"/>
    <property type="evidence" value="ECO:0007669"/>
    <property type="project" value="UniProtKB-SubCell"/>
</dbReference>
<keyword evidence="6 8" id="KW-0539">Nucleus</keyword>
<comment type="caution">
    <text evidence="11">The sequence shown here is derived from an EMBL/GenBank/DDBJ whole genome shotgun (WGS) entry which is preliminary data.</text>
</comment>
<keyword evidence="4 7" id="KW-0694">RNA-binding</keyword>
<feature type="domain" description="RRM" evidence="10">
    <location>
        <begin position="67"/>
        <end position="145"/>
    </location>
</feature>
<comment type="subcellular location">
    <subcellularLocation>
        <location evidence="1 8">Nucleus</location>
    </subcellularLocation>
</comment>
<dbReference type="InterPro" id="IPR027157">
    <property type="entry name" value="NCBP2"/>
</dbReference>
<feature type="region of interest" description="Disordered" evidence="9">
    <location>
        <begin position="148"/>
        <end position="180"/>
    </location>
</feature>
<evidence type="ECO:0000256" key="5">
    <source>
        <dbReference type="ARBA" id="ARBA00023187"/>
    </source>
</evidence>
<evidence type="ECO:0000313" key="11">
    <source>
        <dbReference type="EMBL" id="ETO26068.1"/>
    </source>
</evidence>
<dbReference type="InterPro" id="IPR000504">
    <property type="entry name" value="RRM_dom"/>
</dbReference>
<sequence length="283" mass="33261">MAHLYTEIDDVSPYLKVRRKFHTEESWNKLVSKLKTVMFKKKTRNTLSPKLEDMFVKPKVYVVKQTTTVYVGNLSYYTDEEQCYALFSLCGPVRRVIMGINKFTHLPCGFCFVEYYFRKDAVTARNNLNGSKLDDRVIRVDLDPGFEQGRQYGRGTTGGQVRDDRRTDYDEGRGGLPPRVKQKMEIEQQMHEHMTTATDKDDTHEKGLTEPHETNEPHESNDHFGPPPNKRQKLIFYPLFIIIFFQEKSWNPLNNFLRLFFQMLSSRKKINSNNDNCYYLGKI</sequence>
<dbReference type="PANTHER" id="PTHR18847:SF0">
    <property type="entry name" value="NUCLEAR CAP-BINDING PROTEIN SUBUNIT 2"/>
    <property type="match status" value="1"/>
</dbReference>
<evidence type="ECO:0000256" key="3">
    <source>
        <dbReference type="ARBA" id="ARBA00022664"/>
    </source>
</evidence>
<evidence type="ECO:0000256" key="1">
    <source>
        <dbReference type="ARBA" id="ARBA00004123"/>
    </source>
</evidence>
<comment type="similarity">
    <text evidence="2 8">Belongs to the RRM NCBP2 family.</text>
</comment>
<gene>
    <name evidence="11" type="ORF">RFI_11069</name>
</gene>
<dbReference type="GO" id="GO:0005846">
    <property type="term" value="C:nuclear cap binding complex"/>
    <property type="evidence" value="ECO:0007669"/>
    <property type="project" value="InterPro"/>
</dbReference>
<evidence type="ECO:0000256" key="7">
    <source>
        <dbReference type="PROSITE-ProRule" id="PRU00176"/>
    </source>
</evidence>
<proteinExistence type="inferred from homology"/>
<dbReference type="SMART" id="SM00360">
    <property type="entry name" value="RRM"/>
    <property type="match status" value="1"/>
</dbReference>
<feature type="compositionally biased region" description="Basic and acidic residues" evidence="9">
    <location>
        <begin position="161"/>
        <end position="173"/>
    </location>
</feature>
<dbReference type="CDD" id="cd12240">
    <property type="entry name" value="RRM_NCBP2"/>
    <property type="match status" value="1"/>
</dbReference>
<feature type="region of interest" description="Disordered" evidence="9">
    <location>
        <begin position="193"/>
        <end position="227"/>
    </location>
</feature>
<evidence type="ECO:0000256" key="6">
    <source>
        <dbReference type="ARBA" id="ARBA00023242"/>
    </source>
</evidence>
<dbReference type="Pfam" id="PF00076">
    <property type="entry name" value="RRM_1"/>
    <property type="match status" value="1"/>
</dbReference>
<evidence type="ECO:0000259" key="10">
    <source>
        <dbReference type="PROSITE" id="PS50102"/>
    </source>
</evidence>